<accession>A0A154PKB5</accession>
<name>A0A154PKB5_DUFNO</name>
<reference evidence="1 2" key="1">
    <citation type="submission" date="2015-07" db="EMBL/GenBank/DDBJ databases">
        <title>The genome of Dufourea novaeangliae.</title>
        <authorList>
            <person name="Pan H."/>
            <person name="Kapheim K."/>
        </authorList>
    </citation>
    <scope>NUCLEOTIDE SEQUENCE [LARGE SCALE GENOMIC DNA]</scope>
    <source>
        <strain evidence="1">0120121106</strain>
        <tissue evidence="1">Whole body</tissue>
    </source>
</reference>
<dbReference type="Proteomes" id="UP000076502">
    <property type="component" value="Unassembled WGS sequence"/>
</dbReference>
<organism evidence="1 2">
    <name type="scientific">Dufourea novaeangliae</name>
    <name type="common">Sweat bee</name>
    <dbReference type="NCBI Taxonomy" id="178035"/>
    <lineage>
        <taxon>Eukaryota</taxon>
        <taxon>Metazoa</taxon>
        <taxon>Ecdysozoa</taxon>
        <taxon>Arthropoda</taxon>
        <taxon>Hexapoda</taxon>
        <taxon>Insecta</taxon>
        <taxon>Pterygota</taxon>
        <taxon>Neoptera</taxon>
        <taxon>Endopterygota</taxon>
        <taxon>Hymenoptera</taxon>
        <taxon>Apocrita</taxon>
        <taxon>Aculeata</taxon>
        <taxon>Apoidea</taxon>
        <taxon>Anthophila</taxon>
        <taxon>Halictidae</taxon>
        <taxon>Rophitinae</taxon>
        <taxon>Dufourea</taxon>
    </lineage>
</organism>
<keyword evidence="2" id="KW-1185">Reference proteome</keyword>
<proteinExistence type="predicted"/>
<evidence type="ECO:0000313" key="2">
    <source>
        <dbReference type="Proteomes" id="UP000076502"/>
    </source>
</evidence>
<dbReference type="EMBL" id="KQ434944">
    <property type="protein sequence ID" value="KZC12296.1"/>
    <property type="molecule type" value="Genomic_DNA"/>
</dbReference>
<sequence length="72" mass="8363">MTRVLTLHTKFEVNRSSRSLDIMEAILKLMVMRKMRSRYFDIVSMEIIISTTNPPTPDHAEDLSLLQKVLLS</sequence>
<dbReference type="AlphaFoldDB" id="A0A154PKB5"/>
<gene>
    <name evidence="1" type="ORF">WN55_04086</name>
</gene>
<protein>
    <submittedName>
        <fullName evidence="1">Uncharacterized protein</fullName>
    </submittedName>
</protein>
<evidence type="ECO:0000313" key="1">
    <source>
        <dbReference type="EMBL" id="KZC12296.1"/>
    </source>
</evidence>